<gene>
    <name evidence="2" type="ORF">OsJ_33263</name>
</gene>
<reference evidence="2" key="1">
    <citation type="journal article" date="2005" name="PLoS Biol.">
        <title>The genomes of Oryza sativa: a history of duplications.</title>
        <authorList>
            <person name="Yu J."/>
            <person name="Wang J."/>
            <person name="Lin W."/>
            <person name="Li S."/>
            <person name="Li H."/>
            <person name="Zhou J."/>
            <person name="Ni P."/>
            <person name="Dong W."/>
            <person name="Hu S."/>
            <person name="Zeng C."/>
            <person name="Zhang J."/>
            <person name="Zhang Y."/>
            <person name="Li R."/>
            <person name="Xu Z."/>
            <person name="Li S."/>
            <person name="Li X."/>
            <person name="Zheng H."/>
            <person name="Cong L."/>
            <person name="Lin L."/>
            <person name="Yin J."/>
            <person name="Geng J."/>
            <person name="Li G."/>
            <person name="Shi J."/>
            <person name="Liu J."/>
            <person name="Lv H."/>
            <person name="Li J."/>
            <person name="Wang J."/>
            <person name="Deng Y."/>
            <person name="Ran L."/>
            <person name="Shi X."/>
            <person name="Wang X."/>
            <person name="Wu Q."/>
            <person name="Li C."/>
            <person name="Ren X."/>
            <person name="Wang J."/>
            <person name="Wang X."/>
            <person name="Li D."/>
            <person name="Liu D."/>
            <person name="Zhang X."/>
            <person name="Ji Z."/>
            <person name="Zhao W."/>
            <person name="Sun Y."/>
            <person name="Zhang Z."/>
            <person name="Bao J."/>
            <person name="Han Y."/>
            <person name="Dong L."/>
            <person name="Ji J."/>
            <person name="Chen P."/>
            <person name="Wu S."/>
            <person name="Liu J."/>
            <person name="Xiao Y."/>
            <person name="Bu D."/>
            <person name="Tan J."/>
            <person name="Yang L."/>
            <person name="Ye C."/>
            <person name="Zhang J."/>
            <person name="Xu J."/>
            <person name="Zhou Y."/>
            <person name="Yu Y."/>
            <person name="Zhang B."/>
            <person name="Zhuang S."/>
            <person name="Wei H."/>
            <person name="Liu B."/>
            <person name="Lei M."/>
            <person name="Yu H."/>
            <person name="Li Y."/>
            <person name="Xu H."/>
            <person name="Wei S."/>
            <person name="He X."/>
            <person name="Fang L."/>
            <person name="Zhang Z."/>
            <person name="Zhang Y."/>
            <person name="Huang X."/>
            <person name="Su Z."/>
            <person name="Tong W."/>
            <person name="Li J."/>
            <person name="Tong Z."/>
            <person name="Li S."/>
            <person name="Ye J."/>
            <person name="Wang L."/>
            <person name="Fang L."/>
            <person name="Lei T."/>
            <person name="Chen C."/>
            <person name="Chen H."/>
            <person name="Xu Z."/>
            <person name="Li H."/>
            <person name="Huang H."/>
            <person name="Zhang F."/>
            <person name="Xu H."/>
            <person name="Li N."/>
            <person name="Zhao C."/>
            <person name="Li S."/>
            <person name="Dong L."/>
            <person name="Huang Y."/>
            <person name="Li L."/>
            <person name="Xi Y."/>
            <person name="Qi Q."/>
            <person name="Li W."/>
            <person name="Zhang B."/>
            <person name="Hu W."/>
            <person name="Zhang Y."/>
            <person name="Tian X."/>
            <person name="Jiao Y."/>
            <person name="Liang X."/>
            <person name="Jin J."/>
            <person name="Gao L."/>
            <person name="Zheng W."/>
            <person name="Hao B."/>
            <person name="Liu S."/>
            <person name="Wang W."/>
            <person name="Yuan L."/>
            <person name="Cao M."/>
            <person name="McDermott J."/>
            <person name="Samudrala R."/>
            <person name="Wang J."/>
            <person name="Wong G.K."/>
            <person name="Yang H."/>
        </authorList>
    </citation>
    <scope>NUCLEOTIDE SEQUENCE [LARGE SCALE GENOMIC DNA]</scope>
</reference>
<keyword evidence="1" id="KW-0812">Transmembrane</keyword>
<evidence type="ECO:0000313" key="2">
    <source>
        <dbReference type="EMBL" id="EEE51801.1"/>
    </source>
</evidence>
<evidence type="ECO:0000256" key="1">
    <source>
        <dbReference type="SAM" id="Phobius"/>
    </source>
</evidence>
<reference evidence="2" key="2">
    <citation type="submission" date="2008-12" db="EMBL/GenBank/DDBJ databases">
        <title>Improved gene annotation of the rice (Oryza sativa) genomes.</title>
        <authorList>
            <person name="Wang J."/>
            <person name="Li R."/>
            <person name="Fan W."/>
            <person name="Huang Q."/>
            <person name="Zhang J."/>
            <person name="Zhou Y."/>
            <person name="Hu Y."/>
            <person name="Zi S."/>
            <person name="Li J."/>
            <person name="Ni P."/>
            <person name="Zheng H."/>
            <person name="Zhang Y."/>
            <person name="Zhao M."/>
            <person name="Hao Q."/>
            <person name="McDermott J."/>
            <person name="Samudrala R."/>
            <person name="Kristiansen K."/>
            <person name="Wong G.K.-S."/>
        </authorList>
    </citation>
    <scope>NUCLEOTIDE SEQUENCE</scope>
</reference>
<protein>
    <submittedName>
        <fullName evidence="2">Uncharacterized protein</fullName>
    </submittedName>
</protein>
<proteinExistence type="predicted"/>
<dbReference type="AlphaFoldDB" id="B9G9U5"/>
<accession>B9G9U5</accession>
<dbReference type="PANTHER" id="PTHR33115:SF25">
    <property type="entry name" value="CONDENSIN COMPLEX SUBUNIT 1 C-TERMINAL DOMAIN-CONTAINING PROTEIN"/>
    <property type="match status" value="1"/>
</dbReference>
<sequence length="165" mass="17934">MIGGGGADDGGSDRRKKRRAELEVAIKGTLAVQAYIRITCTIMAYLAFTWSTVVLLGGYVSSLQRKDFQCLTVITVIEATRMIGGGGADDGGSDRRKKRRAELEVAIKGTLAVQAYIRITCTIMAYLAFTWSTVVLLGGYVSSLQRKDFQCLTVITVIEATRLVD</sequence>
<keyword evidence="1" id="KW-1133">Transmembrane helix</keyword>
<dbReference type="EMBL" id="CM000148">
    <property type="protein sequence ID" value="EEE51801.1"/>
    <property type="molecule type" value="Genomic_DNA"/>
</dbReference>
<feature type="transmembrane region" description="Helical" evidence="1">
    <location>
        <begin position="115"/>
        <end position="137"/>
    </location>
</feature>
<name>B9G9U5_ORYSJ</name>
<keyword evidence="1" id="KW-0472">Membrane</keyword>
<dbReference type="PANTHER" id="PTHR33115">
    <property type="entry name" value="ARM REPEAT SUPERFAMILY PROTEIN"/>
    <property type="match status" value="1"/>
</dbReference>
<dbReference type="Proteomes" id="UP000007752">
    <property type="component" value="Chromosome 11"/>
</dbReference>
<organism evidence="2">
    <name type="scientific">Oryza sativa subsp. japonica</name>
    <name type="common">Rice</name>
    <dbReference type="NCBI Taxonomy" id="39947"/>
    <lineage>
        <taxon>Eukaryota</taxon>
        <taxon>Viridiplantae</taxon>
        <taxon>Streptophyta</taxon>
        <taxon>Embryophyta</taxon>
        <taxon>Tracheophyta</taxon>
        <taxon>Spermatophyta</taxon>
        <taxon>Magnoliopsida</taxon>
        <taxon>Liliopsida</taxon>
        <taxon>Poales</taxon>
        <taxon>Poaceae</taxon>
        <taxon>BOP clade</taxon>
        <taxon>Oryzoideae</taxon>
        <taxon>Oryzeae</taxon>
        <taxon>Oryzinae</taxon>
        <taxon>Oryza</taxon>
        <taxon>Oryza sativa</taxon>
    </lineage>
</organism>